<dbReference type="PRINTS" id="PR00707">
    <property type="entry name" value="UBCTHYDRLASE"/>
</dbReference>
<evidence type="ECO:0000313" key="10">
    <source>
        <dbReference type="EMBL" id="KAK6590687.1"/>
    </source>
</evidence>
<evidence type="ECO:0000256" key="2">
    <source>
        <dbReference type="ARBA" id="ARBA00009326"/>
    </source>
</evidence>
<name>A0AAV9Y1G7_9CRYT</name>
<comment type="caution">
    <text evidence="10">The sequence shown here is derived from an EMBL/GenBank/DDBJ whole genome shotgun (WGS) entry which is preliminary data.</text>
</comment>
<feature type="active site" description="Proton donor" evidence="7">
    <location>
        <position position="174"/>
    </location>
</feature>
<dbReference type="EC" id="3.4.19.12" evidence="8"/>
<dbReference type="PANTHER" id="PTHR10589:SF17">
    <property type="entry name" value="UBIQUITIN CARBOXYL-TERMINAL HYDROLASE"/>
    <property type="match status" value="1"/>
</dbReference>
<dbReference type="GO" id="GO:0016579">
    <property type="term" value="P:protein deubiquitination"/>
    <property type="evidence" value="ECO:0007669"/>
    <property type="project" value="TreeGrafter"/>
</dbReference>
<organism evidence="10 11">
    <name type="scientific">Cryptosporidium xiaoi</name>
    <dbReference type="NCBI Taxonomy" id="659607"/>
    <lineage>
        <taxon>Eukaryota</taxon>
        <taxon>Sar</taxon>
        <taxon>Alveolata</taxon>
        <taxon>Apicomplexa</taxon>
        <taxon>Conoidasida</taxon>
        <taxon>Coccidia</taxon>
        <taxon>Eucoccidiorida</taxon>
        <taxon>Eimeriorina</taxon>
        <taxon>Cryptosporidiidae</taxon>
        <taxon>Cryptosporidium</taxon>
    </lineage>
</organism>
<keyword evidence="6 7" id="KW-0788">Thiol protease</keyword>
<comment type="similarity">
    <text evidence="2 7 8">Belongs to the peptidase C12 family.</text>
</comment>
<dbReference type="EMBL" id="JAWDEY010000005">
    <property type="protein sequence ID" value="KAK6590687.1"/>
    <property type="molecule type" value="Genomic_DNA"/>
</dbReference>
<evidence type="ECO:0000256" key="1">
    <source>
        <dbReference type="ARBA" id="ARBA00000707"/>
    </source>
</evidence>
<evidence type="ECO:0000256" key="7">
    <source>
        <dbReference type="PROSITE-ProRule" id="PRU01393"/>
    </source>
</evidence>
<keyword evidence="11" id="KW-1185">Reference proteome</keyword>
<feature type="site" description="Transition state stabilizer" evidence="7">
    <location>
        <position position="94"/>
    </location>
</feature>
<evidence type="ECO:0000256" key="6">
    <source>
        <dbReference type="ARBA" id="ARBA00022807"/>
    </source>
</evidence>
<reference evidence="10 11" key="1">
    <citation type="submission" date="2023-10" db="EMBL/GenBank/DDBJ databases">
        <title>Comparative genomics analysis reveals potential genetic determinants of host preference in Cryptosporidium xiaoi.</title>
        <authorList>
            <person name="Xiao L."/>
            <person name="Li J."/>
        </authorList>
    </citation>
    <scope>NUCLEOTIDE SEQUENCE [LARGE SCALE GENOMIC DNA]</scope>
    <source>
        <strain evidence="10 11">52996</strain>
    </source>
</reference>
<dbReference type="PROSITE" id="PS52048">
    <property type="entry name" value="UCH_DOMAIN"/>
    <property type="match status" value="1"/>
</dbReference>
<keyword evidence="5 7" id="KW-0378">Hydrolase</keyword>
<dbReference type="Gene3D" id="3.40.532.10">
    <property type="entry name" value="Peptidase C12, ubiquitin carboxyl-terminal hydrolase"/>
    <property type="match status" value="1"/>
</dbReference>
<dbReference type="AlphaFoldDB" id="A0AAV9Y1G7"/>
<dbReference type="GO" id="GO:0006511">
    <property type="term" value="P:ubiquitin-dependent protein catabolic process"/>
    <property type="evidence" value="ECO:0007669"/>
    <property type="project" value="UniProtKB-UniRule"/>
</dbReference>
<feature type="site" description="Important for enzyme activity" evidence="7">
    <location>
        <position position="189"/>
    </location>
</feature>
<dbReference type="InterPro" id="IPR036959">
    <property type="entry name" value="Peptidase_C12_UCH_sf"/>
</dbReference>
<dbReference type="PANTHER" id="PTHR10589">
    <property type="entry name" value="UBIQUITIN CARBOXYL-TERMINAL HYDROLASE"/>
    <property type="match status" value="1"/>
</dbReference>
<dbReference type="GO" id="GO:0005737">
    <property type="term" value="C:cytoplasm"/>
    <property type="evidence" value="ECO:0007669"/>
    <property type="project" value="TreeGrafter"/>
</dbReference>
<evidence type="ECO:0000256" key="3">
    <source>
        <dbReference type="ARBA" id="ARBA00022670"/>
    </source>
</evidence>
<dbReference type="InterPro" id="IPR001578">
    <property type="entry name" value="Peptidase_C12_UCH"/>
</dbReference>
<feature type="active site" description="Nucleophile" evidence="7">
    <location>
        <position position="100"/>
    </location>
</feature>
<dbReference type="SUPFAM" id="SSF54001">
    <property type="entry name" value="Cysteine proteinases"/>
    <property type="match status" value="1"/>
</dbReference>
<gene>
    <name evidence="10" type="ORF">RS030_142111</name>
</gene>
<accession>A0AAV9Y1G7</accession>
<evidence type="ECO:0000256" key="8">
    <source>
        <dbReference type="RuleBase" id="RU361215"/>
    </source>
</evidence>
<dbReference type="InterPro" id="IPR038765">
    <property type="entry name" value="Papain-like_cys_pep_sf"/>
</dbReference>
<dbReference type="Pfam" id="PF01088">
    <property type="entry name" value="Peptidase_C12"/>
    <property type="match status" value="1"/>
</dbReference>
<keyword evidence="3 7" id="KW-0645">Protease</keyword>
<protein>
    <recommendedName>
        <fullName evidence="8">Ubiquitin carboxyl-terminal hydrolase</fullName>
        <ecNumber evidence="8">3.4.19.12</ecNumber>
    </recommendedName>
</protein>
<dbReference type="Proteomes" id="UP001311799">
    <property type="component" value="Unassembled WGS sequence"/>
</dbReference>
<evidence type="ECO:0000256" key="5">
    <source>
        <dbReference type="ARBA" id="ARBA00022801"/>
    </source>
</evidence>
<sequence length="237" mass="27270">MCQGEKEIIWKPLISDPETLAKYAYMLGVESKILFQDVYSTEEWALELIDGELISIILLFPLTETLTKRRECCKDSKNTKTLSPSDPGVWFMKQYVENSCGAVALIHSILNAKQIKVREGSFIHEISSINGIDENIPIERGLFLKKSDNIEQMHKEITSCDPSYLNGSYEVDHHYVSFILKNDHIFELDGRLSNPVNHGRCRKEDFLRHTVDIIKEKFIDYLDESENVAITVLIEDK</sequence>
<comment type="catalytic activity">
    <reaction evidence="1 7 8">
        <text>Thiol-dependent hydrolysis of ester, thioester, amide, peptide and isopeptide bonds formed by the C-terminal Gly of ubiquitin (a 76-residue protein attached to proteins as an intracellular targeting signal).</text>
        <dbReference type="EC" id="3.4.19.12"/>
    </reaction>
</comment>
<proteinExistence type="inferred from homology"/>
<evidence type="ECO:0000256" key="4">
    <source>
        <dbReference type="ARBA" id="ARBA00022786"/>
    </source>
</evidence>
<evidence type="ECO:0000313" key="11">
    <source>
        <dbReference type="Proteomes" id="UP001311799"/>
    </source>
</evidence>
<evidence type="ECO:0000259" key="9">
    <source>
        <dbReference type="PROSITE" id="PS52048"/>
    </source>
</evidence>
<dbReference type="GO" id="GO:0004843">
    <property type="term" value="F:cysteine-type deubiquitinase activity"/>
    <property type="evidence" value="ECO:0007669"/>
    <property type="project" value="UniProtKB-UniRule"/>
</dbReference>
<feature type="domain" description="UCH catalytic" evidence="9">
    <location>
        <begin position="9"/>
        <end position="235"/>
    </location>
</feature>
<keyword evidence="4 7" id="KW-0833">Ubl conjugation pathway</keyword>